<accession>A0A1E3W8Q4</accession>
<gene>
    <name evidence="1" type="ORF">AUC71_16905</name>
</gene>
<evidence type="ECO:0000313" key="2">
    <source>
        <dbReference type="Proteomes" id="UP000095042"/>
    </source>
</evidence>
<keyword evidence="2" id="KW-1185">Reference proteome</keyword>
<dbReference type="Proteomes" id="UP000095042">
    <property type="component" value="Unassembled WGS sequence"/>
</dbReference>
<reference evidence="1 2" key="1">
    <citation type="journal article" date="2016" name="Environ. Microbiol.">
        <title>New Methyloceanibacter diversity from North Sea sediments includes methanotroph containing solely the soluble methane monooxygenase.</title>
        <authorList>
            <person name="Vekeman B."/>
            <person name="Kerckhof F.M."/>
            <person name="Cremers G."/>
            <person name="de Vos P."/>
            <person name="Vandamme P."/>
            <person name="Boon N."/>
            <person name="Op den Camp H.J."/>
            <person name="Heylen K."/>
        </authorList>
    </citation>
    <scope>NUCLEOTIDE SEQUENCE [LARGE SCALE GENOMIC DNA]</scope>
    <source>
        <strain evidence="1 2">R-67177</strain>
    </source>
</reference>
<sequence length="79" mass="8743">MPLRLKLVEPRIDGPRLPMVFDISMGVRKEDRALRDEVDAALSDLKPQIDEVLDEYNVPRLDGSGREISAASAEPGGVR</sequence>
<protein>
    <submittedName>
        <fullName evidence="1">Uncharacterized protein</fullName>
    </submittedName>
</protein>
<dbReference type="EMBL" id="LPWD01000396">
    <property type="protein sequence ID" value="ODS02156.1"/>
    <property type="molecule type" value="Genomic_DNA"/>
</dbReference>
<comment type="caution">
    <text evidence="1">The sequence shown here is derived from an EMBL/GenBank/DDBJ whole genome shotgun (WGS) entry which is preliminary data.</text>
</comment>
<evidence type="ECO:0000313" key="1">
    <source>
        <dbReference type="EMBL" id="ODS02156.1"/>
    </source>
</evidence>
<proteinExistence type="predicted"/>
<dbReference type="AlphaFoldDB" id="A0A1E3W8Q4"/>
<name>A0A1E3W8Q4_9HYPH</name>
<organism evidence="1 2">
    <name type="scientific">Methyloceanibacter marginalis</name>
    <dbReference type="NCBI Taxonomy" id="1774971"/>
    <lineage>
        <taxon>Bacteria</taxon>
        <taxon>Pseudomonadati</taxon>
        <taxon>Pseudomonadota</taxon>
        <taxon>Alphaproteobacteria</taxon>
        <taxon>Hyphomicrobiales</taxon>
        <taxon>Hyphomicrobiaceae</taxon>
        <taxon>Methyloceanibacter</taxon>
    </lineage>
</organism>